<proteinExistence type="predicted"/>
<evidence type="ECO:0000313" key="3">
    <source>
        <dbReference type="EnsemblPlants" id="KQJ87211"/>
    </source>
</evidence>
<gene>
    <name evidence="2" type="ORF">BRADI_4g09815v3</name>
</gene>
<name>A0A0Q3HFQ7_BRADI</name>
<protein>
    <submittedName>
        <fullName evidence="2 3">Uncharacterized protein</fullName>
    </submittedName>
</protein>
<keyword evidence="4" id="KW-1185">Reference proteome</keyword>
<dbReference type="Proteomes" id="UP000008810">
    <property type="component" value="Chromosome 4"/>
</dbReference>
<evidence type="ECO:0000313" key="4">
    <source>
        <dbReference type="Proteomes" id="UP000008810"/>
    </source>
</evidence>
<reference evidence="2 3" key="1">
    <citation type="journal article" date="2010" name="Nature">
        <title>Genome sequencing and analysis of the model grass Brachypodium distachyon.</title>
        <authorList>
            <consortium name="International Brachypodium Initiative"/>
        </authorList>
    </citation>
    <scope>NUCLEOTIDE SEQUENCE [LARGE SCALE GENOMIC DNA]</scope>
    <source>
        <strain evidence="2 3">Bd21</strain>
    </source>
</reference>
<sequence length="53" mass="5837">MLPARWRRWPRASSICVRPPARPASVRDGAEAPERRRFVCGARASSPASTSSD</sequence>
<dbReference type="Gramene" id="KQJ87211">
    <property type="protein sequence ID" value="KQJ87211"/>
    <property type="gene ID" value="BRADI_4g09815v3"/>
</dbReference>
<dbReference type="ExpressionAtlas" id="A0A0Q3HFQ7">
    <property type="expression patterns" value="baseline"/>
</dbReference>
<evidence type="ECO:0000313" key="2">
    <source>
        <dbReference type="EMBL" id="KQJ87211.2"/>
    </source>
</evidence>
<dbReference type="EnsemblPlants" id="KQJ87211">
    <property type="protein sequence ID" value="KQJ87211"/>
    <property type="gene ID" value="BRADI_4g09815v3"/>
</dbReference>
<feature type="region of interest" description="Disordered" evidence="1">
    <location>
        <begin position="19"/>
        <end position="53"/>
    </location>
</feature>
<dbReference type="AlphaFoldDB" id="A0A0Q3HFQ7"/>
<feature type="compositionally biased region" description="Basic and acidic residues" evidence="1">
    <location>
        <begin position="28"/>
        <end position="37"/>
    </location>
</feature>
<accession>A0A0Q3HFQ7</accession>
<organism evidence="2">
    <name type="scientific">Brachypodium distachyon</name>
    <name type="common">Purple false brome</name>
    <name type="synonym">Trachynia distachya</name>
    <dbReference type="NCBI Taxonomy" id="15368"/>
    <lineage>
        <taxon>Eukaryota</taxon>
        <taxon>Viridiplantae</taxon>
        <taxon>Streptophyta</taxon>
        <taxon>Embryophyta</taxon>
        <taxon>Tracheophyta</taxon>
        <taxon>Spermatophyta</taxon>
        <taxon>Magnoliopsida</taxon>
        <taxon>Liliopsida</taxon>
        <taxon>Poales</taxon>
        <taxon>Poaceae</taxon>
        <taxon>BOP clade</taxon>
        <taxon>Pooideae</taxon>
        <taxon>Stipodae</taxon>
        <taxon>Brachypodieae</taxon>
        <taxon>Brachypodium</taxon>
    </lineage>
</organism>
<dbReference type="EMBL" id="CM000883">
    <property type="protein sequence ID" value="KQJ87211.2"/>
    <property type="molecule type" value="Genomic_DNA"/>
</dbReference>
<reference evidence="3" key="3">
    <citation type="submission" date="2018-08" db="UniProtKB">
        <authorList>
            <consortium name="EnsemblPlants"/>
        </authorList>
    </citation>
    <scope>IDENTIFICATION</scope>
    <source>
        <strain evidence="3">cv. Bd21</strain>
    </source>
</reference>
<evidence type="ECO:0000256" key="1">
    <source>
        <dbReference type="SAM" id="MobiDB-lite"/>
    </source>
</evidence>
<dbReference type="InParanoid" id="A0A0Q3HFQ7"/>
<reference evidence="2" key="2">
    <citation type="submission" date="2017-06" db="EMBL/GenBank/DDBJ databases">
        <title>WGS assembly of Brachypodium distachyon.</title>
        <authorList>
            <consortium name="The International Brachypodium Initiative"/>
            <person name="Lucas S."/>
            <person name="Harmon-Smith M."/>
            <person name="Lail K."/>
            <person name="Tice H."/>
            <person name="Grimwood J."/>
            <person name="Bruce D."/>
            <person name="Barry K."/>
            <person name="Shu S."/>
            <person name="Lindquist E."/>
            <person name="Wang M."/>
            <person name="Pitluck S."/>
            <person name="Vogel J.P."/>
            <person name="Garvin D.F."/>
            <person name="Mockler T.C."/>
            <person name="Schmutz J."/>
            <person name="Rokhsar D."/>
            <person name="Bevan M.W."/>
        </authorList>
    </citation>
    <scope>NUCLEOTIDE SEQUENCE</scope>
    <source>
        <strain evidence="2">Bd21</strain>
    </source>
</reference>